<dbReference type="PANTHER" id="PTHR37820">
    <property type="entry name" value="CELL DIVISION PROTEIN DIVIB"/>
    <property type="match status" value="1"/>
</dbReference>
<keyword evidence="6 8" id="KW-0472">Membrane</keyword>
<comment type="caution">
    <text evidence="10">The sequence shown here is derived from an EMBL/GenBank/DDBJ whole genome shotgun (WGS) entry which is preliminary data.</text>
</comment>
<dbReference type="InterPro" id="IPR005548">
    <property type="entry name" value="Cell_div_FtsQ/DivIB_C"/>
</dbReference>
<evidence type="ECO:0000256" key="8">
    <source>
        <dbReference type="HAMAP-Rule" id="MF_00912"/>
    </source>
</evidence>
<evidence type="ECO:0000256" key="2">
    <source>
        <dbReference type="ARBA" id="ARBA00022475"/>
    </source>
</evidence>
<dbReference type="Pfam" id="PF08478">
    <property type="entry name" value="POTRA_1"/>
    <property type="match status" value="1"/>
</dbReference>
<evidence type="ECO:0000256" key="6">
    <source>
        <dbReference type="ARBA" id="ARBA00023136"/>
    </source>
</evidence>
<dbReference type="InterPro" id="IPR013685">
    <property type="entry name" value="POTRA_FtsQ_type"/>
</dbReference>
<keyword evidence="11" id="KW-1185">Reference proteome</keyword>
<dbReference type="EMBL" id="JABANU010000005">
    <property type="protein sequence ID" value="MBI5974531.1"/>
    <property type="molecule type" value="Genomic_DNA"/>
</dbReference>
<gene>
    <name evidence="8" type="primary">divIB</name>
    <name evidence="10" type="ORF">HHH54_02830</name>
</gene>
<dbReference type="Pfam" id="PF03799">
    <property type="entry name" value="FtsQ_DivIB_C"/>
    <property type="match status" value="1"/>
</dbReference>
<dbReference type="InterPro" id="IPR026580">
    <property type="entry name" value="DivIB"/>
</dbReference>
<protein>
    <recommendedName>
        <fullName evidence="8">Cell division protein DivIB</fullName>
    </recommendedName>
</protein>
<dbReference type="Gene3D" id="3.40.50.10960">
    <property type="match status" value="1"/>
</dbReference>
<name>A0ABS0T716_9STAP</name>
<evidence type="ECO:0000256" key="4">
    <source>
        <dbReference type="ARBA" id="ARBA00022692"/>
    </source>
</evidence>
<dbReference type="Gene3D" id="3.10.20.310">
    <property type="entry name" value="membrane protein fhac"/>
    <property type="match status" value="1"/>
</dbReference>
<reference evidence="10 11" key="1">
    <citation type="submission" date="2020-04" db="EMBL/GenBank/DDBJ databases">
        <title>Staphylococcus species from domestic dog.</title>
        <authorList>
            <person name="Paterson G.K."/>
        </authorList>
    </citation>
    <scope>NUCLEOTIDE SEQUENCE [LARGE SCALE GENOMIC DNA]</scope>
    <source>
        <strain evidence="10 11">H16/1A</strain>
    </source>
</reference>
<dbReference type="HAMAP" id="MF_00912">
    <property type="entry name" value="DivIB"/>
    <property type="match status" value="1"/>
</dbReference>
<comment type="similarity">
    <text evidence="8">Belongs to the FtsQ/DivIB family. DivIB subfamily.</text>
</comment>
<keyword evidence="3 8" id="KW-0132">Cell division</keyword>
<comment type="subcellular location">
    <subcellularLocation>
        <location evidence="8">Cell membrane</location>
        <topology evidence="8">Single-pass type II membrane protein</topology>
    </subcellularLocation>
    <subcellularLocation>
        <location evidence="1">Membrane</location>
    </subcellularLocation>
    <text evidence="8">Localizes to the division septum.</text>
</comment>
<dbReference type="InterPro" id="IPR034746">
    <property type="entry name" value="POTRA"/>
</dbReference>
<accession>A0ABS0T716</accession>
<keyword evidence="5 8" id="KW-1133">Transmembrane helix</keyword>
<evidence type="ECO:0000313" key="11">
    <source>
        <dbReference type="Proteomes" id="UP000751852"/>
    </source>
</evidence>
<evidence type="ECO:0000313" key="10">
    <source>
        <dbReference type="EMBL" id="MBI5974531.1"/>
    </source>
</evidence>
<proteinExistence type="inferred from homology"/>
<keyword evidence="4 8" id="KW-0812">Transmembrane</keyword>
<evidence type="ECO:0000256" key="1">
    <source>
        <dbReference type="ARBA" id="ARBA00004370"/>
    </source>
</evidence>
<comment type="function">
    <text evidence="8">Cell division protein that may be involved in stabilizing or promoting the assembly of the division complex.</text>
</comment>
<dbReference type="RefSeq" id="WP_198617324.1">
    <property type="nucleotide sequence ID" value="NZ_JABANU010000005.1"/>
</dbReference>
<feature type="domain" description="POTRA" evidence="9">
    <location>
        <begin position="51"/>
        <end position="119"/>
    </location>
</feature>
<dbReference type="Proteomes" id="UP000751852">
    <property type="component" value="Unassembled WGS sequence"/>
</dbReference>
<keyword evidence="2 8" id="KW-1003">Cell membrane</keyword>
<dbReference type="PANTHER" id="PTHR37820:SF1">
    <property type="entry name" value="CELL DIVISION PROTEIN FTSQ"/>
    <property type="match status" value="1"/>
</dbReference>
<evidence type="ECO:0000259" key="9">
    <source>
        <dbReference type="PROSITE" id="PS51779"/>
    </source>
</evidence>
<dbReference type="InterPro" id="IPR050487">
    <property type="entry name" value="FtsQ_DivIB"/>
</dbReference>
<evidence type="ECO:0000256" key="7">
    <source>
        <dbReference type="ARBA" id="ARBA00023306"/>
    </source>
</evidence>
<evidence type="ECO:0000256" key="5">
    <source>
        <dbReference type="ARBA" id="ARBA00022989"/>
    </source>
</evidence>
<sequence length="294" mass="33465">MSEEIPQIQNEYLKEKRKKQLRKRRRIQRNVIALLILLVIFILLYMFTPVSKITSVTVKGNHNVSESEIKKALNIEKQPRTYAYSSRKAEKRLESHDLIQSAQVKKGLFNHITVEIDEYKIVGISAQKNKDVPILETGKALTQFRGTLPNDAPFLSGFKGSTKREMVKALSKMDNQTRAQISEIVYAPQKNESHLIQLFMKDGIEVLGNINSINQKLKYYPSMSKALERDETGELKKSGYIDLSVGATFIPYENVKNDEMNSASAKDVQKSSVSTNEAKEALQKALNKIKEEEK</sequence>
<evidence type="ECO:0000256" key="3">
    <source>
        <dbReference type="ARBA" id="ARBA00022618"/>
    </source>
</evidence>
<dbReference type="PROSITE" id="PS51779">
    <property type="entry name" value="POTRA"/>
    <property type="match status" value="1"/>
</dbReference>
<feature type="transmembrane region" description="Helical" evidence="8">
    <location>
        <begin position="27"/>
        <end position="47"/>
    </location>
</feature>
<keyword evidence="7 8" id="KW-0131">Cell cycle</keyword>
<organism evidence="10 11">
    <name type="scientific">Staphylococcus canis</name>
    <dbReference type="NCBI Taxonomy" id="2724942"/>
    <lineage>
        <taxon>Bacteria</taxon>
        <taxon>Bacillati</taxon>
        <taxon>Bacillota</taxon>
        <taxon>Bacilli</taxon>
        <taxon>Bacillales</taxon>
        <taxon>Staphylococcaceae</taxon>
        <taxon>Staphylococcus</taxon>
    </lineage>
</organism>